<dbReference type="AlphaFoldDB" id="A0A1H1LBU7"/>
<gene>
    <name evidence="5" type="ORF">SAMN05216271_0159</name>
</gene>
<reference evidence="6" key="1">
    <citation type="submission" date="2016-10" db="EMBL/GenBank/DDBJ databases">
        <authorList>
            <person name="Varghese N."/>
            <person name="Submissions S."/>
        </authorList>
    </citation>
    <scope>NUCLEOTIDE SEQUENCE [LARGE SCALE GENOMIC DNA]</scope>
    <source>
        <strain evidence="6">JCM 14963</strain>
    </source>
</reference>
<evidence type="ECO:0000313" key="5">
    <source>
        <dbReference type="EMBL" id="SDR71963.1"/>
    </source>
</evidence>
<dbReference type="InterPro" id="IPR047110">
    <property type="entry name" value="GABD/Sad-like"/>
</dbReference>
<dbReference type="RefSeq" id="WP_092283057.1">
    <property type="nucleotide sequence ID" value="NZ_LT629763.1"/>
</dbReference>
<dbReference type="InterPro" id="IPR044148">
    <property type="entry name" value="ALDH_GabD1-like"/>
</dbReference>
<dbReference type="GO" id="GO:0004030">
    <property type="term" value="F:aldehyde dehydrogenase [NAD(P)+] activity"/>
    <property type="evidence" value="ECO:0007669"/>
    <property type="project" value="InterPro"/>
</dbReference>
<protein>
    <submittedName>
        <fullName evidence="5">Succinate-semialdehyde dehydrogenase / glutarate-semialdehyde dehydrogenase</fullName>
    </submittedName>
</protein>
<dbReference type="STRING" id="472181.SAMN05216271_0159"/>
<organism evidence="5 6">
    <name type="scientific">Halopseudomonas sabulinigri</name>
    <dbReference type="NCBI Taxonomy" id="472181"/>
    <lineage>
        <taxon>Bacteria</taxon>
        <taxon>Pseudomonadati</taxon>
        <taxon>Pseudomonadota</taxon>
        <taxon>Gammaproteobacteria</taxon>
        <taxon>Pseudomonadales</taxon>
        <taxon>Pseudomonadaceae</taxon>
        <taxon>Halopseudomonas</taxon>
    </lineage>
</organism>
<dbReference type="InterPro" id="IPR016161">
    <property type="entry name" value="Ald_DH/histidinol_DH"/>
</dbReference>
<evidence type="ECO:0000256" key="1">
    <source>
        <dbReference type="ARBA" id="ARBA00009986"/>
    </source>
</evidence>
<accession>A0A1H1LBU7</accession>
<dbReference type="InterPro" id="IPR016163">
    <property type="entry name" value="Ald_DH_C"/>
</dbReference>
<dbReference type="Pfam" id="PF00171">
    <property type="entry name" value="Aldedh"/>
    <property type="match status" value="1"/>
</dbReference>
<proteinExistence type="inferred from homology"/>
<dbReference type="SUPFAM" id="SSF53720">
    <property type="entry name" value="ALDH-like"/>
    <property type="match status" value="1"/>
</dbReference>
<keyword evidence="2" id="KW-0521">NADP</keyword>
<evidence type="ECO:0000256" key="3">
    <source>
        <dbReference type="ARBA" id="ARBA00023002"/>
    </source>
</evidence>
<dbReference type="PANTHER" id="PTHR43217">
    <property type="entry name" value="SUCCINATE SEMIALDEHYDE DEHYDROGENASE [NAD(P)+] SAD"/>
    <property type="match status" value="1"/>
</dbReference>
<dbReference type="Gene3D" id="3.40.605.10">
    <property type="entry name" value="Aldehyde Dehydrogenase, Chain A, domain 1"/>
    <property type="match status" value="1"/>
</dbReference>
<keyword evidence="3" id="KW-0560">Oxidoreductase</keyword>
<name>A0A1H1LBU7_9GAMM</name>
<dbReference type="InterPro" id="IPR015590">
    <property type="entry name" value="Aldehyde_DH_dom"/>
</dbReference>
<feature type="domain" description="Aldehyde dehydrogenase" evidence="4">
    <location>
        <begin position="3"/>
        <end position="454"/>
    </location>
</feature>
<dbReference type="Proteomes" id="UP000243413">
    <property type="component" value="Chromosome I"/>
</dbReference>
<dbReference type="GO" id="GO:0004777">
    <property type="term" value="F:succinate-semialdehyde dehydrogenase (NAD+) activity"/>
    <property type="evidence" value="ECO:0007669"/>
    <property type="project" value="TreeGrafter"/>
</dbReference>
<dbReference type="Gene3D" id="3.40.309.10">
    <property type="entry name" value="Aldehyde Dehydrogenase, Chain A, domain 2"/>
    <property type="match status" value="1"/>
</dbReference>
<dbReference type="OrthoDB" id="9812625at2"/>
<evidence type="ECO:0000313" key="6">
    <source>
        <dbReference type="Proteomes" id="UP000243413"/>
    </source>
</evidence>
<dbReference type="CDD" id="cd07100">
    <property type="entry name" value="ALDH_SSADH1_GabD1"/>
    <property type="match status" value="1"/>
</dbReference>
<evidence type="ECO:0000259" key="4">
    <source>
        <dbReference type="Pfam" id="PF00171"/>
    </source>
</evidence>
<dbReference type="FunFam" id="3.40.605.10:FF:000012">
    <property type="entry name" value="NAD-dependent succinate-semialdehyde dehydrogenase"/>
    <property type="match status" value="1"/>
</dbReference>
<sequence length="459" mass="49699">MSKTVSTIDPSTGEQITEYRLLSDEAASAAIDRADAAFQSWRMESLANRGKVLNKMADLIEQHSDELAQLMTREMGKPIAQGGQECQLCAAICRYSAEQGPEQLKDETRPLQGGRALITYQPIGVILGIQPWNFPLYQVIRYSACNIMAGNTTVLKHASNVFGMAQKIEQLYLEAGLPEGVFQSLLLDGAGASKLVEHPKVRGVTFTGSDNTGKKIAEAAGKVVKKTVLELGSNDAYVVLSDADIELAVKTCVQGRVVNNGETCVSAKRFVIAADVYDEFRDEFVAQMAAIKTGDPRQKGTQLGPIARKDLRETLHEQVQESVRQGAKVSVGGQIPEGAGFFYPATVLEDVKPGMPAYDGELFGPVAALIKAADDEDAMRIANDSRYGLGGGIFSRNEDRAIELARLHFDTGMVNINGYNLAQPHLPFGGVKDSGYGREHGGFGIREFVNIKAVMISHQ</sequence>
<evidence type="ECO:0000256" key="2">
    <source>
        <dbReference type="ARBA" id="ARBA00022857"/>
    </source>
</evidence>
<dbReference type="PANTHER" id="PTHR43217:SF1">
    <property type="entry name" value="SUCCINATE SEMIALDEHYDE DEHYDROGENASE [NAD(P)+] SAD"/>
    <property type="match status" value="1"/>
</dbReference>
<dbReference type="InterPro" id="IPR016162">
    <property type="entry name" value="Ald_DH_N"/>
</dbReference>
<comment type="similarity">
    <text evidence="1">Belongs to the aldehyde dehydrogenase family.</text>
</comment>
<dbReference type="EMBL" id="LT629763">
    <property type="protein sequence ID" value="SDR71963.1"/>
    <property type="molecule type" value="Genomic_DNA"/>
</dbReference>